<feature type="domain" description="ATPase AAA-type core" evidence="1">
    <location>
        <begin position="51"/>
        <end position="438"/>
    </location>
</feature>
<dbReference type="Pfam" id="PF13304">
    <property type="entry name" value="AAA_21"/>
    <property type="match status" value="1"/>
</dbReference>
<dbReference type="EMBL" id="JAAFAN010000053">
    <property type="protein sequence ID" value="NDO90654.1"/>
    <property type="molecule type" value="Genomic_DNA"/>
</dbReference>
<organism evidence="2 3">
    <name type="scientific">Cellulosimicrobium composti</name>
    <dbReference type="NCBI Taxonomy" id="2672572"/>
    <lineage>
        <taxon>Bacteria</taxon>
        <taxon>Bacillati</taxon>
        <taxon>Actinomycetota</taxon>
        <taxon>Actinomycetes</taxon>
        <taxon>Micrococcales</taxon>
        <taxon>Promicromonosporaceae</taxon>
        <taxon>Cellulosimicrobium</taxon>
    </lineage>
</organism>
<dbReference type="PANTHER" id="PTHR43581:SF2">
    <property type="entry name" value="EXCINUCLEASE ATPASE SUBUNIT"/>
    <property type="match status" value="1"/>
</dbReference>
<dbReference type="InterPro" id="IPR027417">
    <property type="entry name" value="P-loop_NTPase"/>
</dbReference>
<dbReference type="SUPFAM" id="SSF52540">
    <property type="entry name" value="P-loop containing nucleoside triphosphate hydrolases"/>
    <property type="match status" value="1"/>
</dbReference>
<keyword evidence="3" id="KW-1185">Reference proteome</keyword>
<dbReference type="RefSeq" id="WP_162290199.1">
    <property type="nucleotide sequence ID" value="NZ_JAAFAN010000053.1"/>
</dbReference>
<dbReference type="InterPro" id="IPR051396">
    <property type="entry name" value="Bact_Antivir_Def_Nuclease"/>
</dbReference>
<accession>A0ABX0BDR2</accession>
<evidence type="ECO:0000259" key="1">
    <source>
        <dbReference type="Pfam" id="PF13304"/>
    </source>
</evidence>
<evidence type="ECO:0000313" key="2">
    <source>
        <dbReference type="EMBL" id="NDO90654.1"/>
    </source>
</evidence>
<name>A0ABX0BDR2_9MICO</name>
<protein>
    <submittedName>
        <fullName evidence="2">AAA family ATPase</fullName>
    </submittedName>
</protein>
<dbReference type="Gene3D" id="3.40.50.300">
    <property type="entry name" value="P-loop containing nucleotide triphosphate hydrolases"/>
    <property type="match status" value="1"/>
</dbReference>
<dbReference type="PANTHER" id="PTHR43581">
    <property type="entry name" value="ATP/GTP PHOSPHATASE"/>
    <property type="match status" value="1"/>
</dbReference>
<comment type="caution">
    <text evidence="2">The sequence shown here is derived from an EMBL/GenBank/DDBJ whole genome shotgun (WGS) entry which is preliminary data.</text>
</comment>
<gene>
    <name evidence="2" type="ORF">GYH36_14490</name>
</gene>
<evidence type="ECO:0000313" key="3">
    <source>
        <dbReference type="Proteomes" id="UP000471672"/>
    </source>
</evidence>
<dbReference type="Proteomes" id="UP000471672">
    <property type="component" value="Unassembled WGS sequence"/>
</dbReference>
<proteinExistence type="predicted"/>
<dbReference type="CDD" id="cd00267">
    <property type="entry name" value="ABC_ATPase"/>
    <property type="match status" value="1"/>
</dbReference>
<sequence>MLDTNAVDRVYRKVWRTPVPKLTSISITGLFGYADHKIAVRPNSPTIITAPNGAGKTHVLSITKHALALDIDGLSSLPFEKAVFDFNEGQSMIVERGPSLDEKPTATYSLVQGGKTLEGPAVLSGTRTEDGLPLPTHLEERPDGNWFDTRSARVVSRALIENAYRVTLPESRAKRFDKIPQILQISTAVAPILIDTKRLDAPAAHEVRGRRERDPNFVVADRIHRYVQQIRVEVVQARRASIRATQESDISFAMRALAVAKKTINERKLHARYDRIVASYERLSRNGLAVGEELPPFPESTTPTVRRILSPFLDDWEARLQPLLPLNEKLETLRDILDTKLRESGKRTTIDSDGRLGFESFSGRRIRVSSLSSGEQHLVALFTALLFTASEDSIVLIDEPEISMHIAWQHAFLEDISRVASVRNHQVILATHSTAIVNGRWDIEEALELRLPPDLEASQSDDFDFDIDDLLGGME</sequence>
<reference evidence="2 3" key="1">
    <citation type="journal article" date="2021" name="Arch. Microbiol.">
        <title>Cellulosimicrobium fucosivorans sp. nov., isolated from San Elijo Lagoon, contains a fucose metabolic pathway linked to carotenoid production.</title>
        <authorList>
            <person name="Aviles F.A."/>
            <person name="Kyndt J.A."/>
        </authorList>
    </citation>
    <scope>NUCLEOTIDE SEQUENCE [LARGE SCALE GENOMIC DNA]</scope>
    <source>
        <strain evidence="2 3">SE3</strain>
    </source>
</reference>
<dbReference type="InterPro" id="IPR003959">
    <property type="entry name" value="ATPase_AAA_core"/>
</dbReference>